<protein>
    <submittedName>
        <fullName evidence="1">Uncharacterized protein</fullName>
    </submittedName>
</protein>
<name>A0A3N0ZAF0_ANAGA</name>
<reference evidence="1 2" key="1">
    <citation type="submission" date="2018-10" db="EMBL/GenBank/DDBJ databases">
        <title>Genome assembly for a Yunnan-Guizhou Plateau 3E fish, Anabarilius grahami (Regan), and its evolutionary and genetic applications.</title>
        <authorList>
            <person name="Jiang W."/>
        </authorList>
    </citation>
    <scope>NUCLEOTIDE SEQUENCE [LARGE SCALE GENOMIC DNA]</scope>
    <source>
        <strain evidence="1">AG-KIZ</strain>
        <tissue evidence="1">Muscle</tissue>
    </source>
</reference>
<evidence type="ECO:0000313" key="2">
    <source>
        <dbReference type="Proteomes" id="UP000281406"/>
    </source>
</evidence>
<proteinExistence type="predicted"/>
<gene>
    <name evidence="1" type="ORF">DPX16_12787</name>
</gene>
<keyword evidence="2" id="KW-1185">Reference proteome</keyword>
<accession>A0A3N0ZAF0</accession>
<dbReference type="Proteomes" id="UP000281406">
    <property type="component" value="Unassembled WGS sequence"/>
</dbReference>
<sequence length="267" mass="28197">MEQGRCFSAPSSMTTGLGCDISLALPPVTVFVEAPPSSGQDVISIVLFLLPRRKSASAVQVLLPHLLWLPSVPWLLLYWLPPANQICLGSSGLQLYLGKGIPGPVSFTPPGPVGQSAATWLPRPSSSELVSRCSAFTTNFQAFSCASSLHPFSSVRLRLPSGSALVFSPMGSASVLWHPGSTSDACRCGSISLSPQVCLGSSHHRFCRGPCPGSNLGHLYAPSITSYLAPYYIITVVIPLSASSSKFPPVSNFLPSSRATPPLLDFI</sequence>
<dbReference type="EMBL" id="RJVU01004028">
    <property type="protein sequence ID" value="ROL54918.1"/>
    <property type="molecule type" value="Genomic_DNA"/>
</dbReference>
<comment type="caution">
    <text evidence="1">The sequence shown here is derived from an EMBL/GenBank/DDBJ whole genome shotgun (WGS) entry which is preliminary data.</text>
</comment>
<evidence type="ECO:0000313" key="1">
    <source>
        <dbReference type="EMBL" id="ROL54918.1"/>
    </source>
</evidence>
<dbReference type="PROSITE" id="PS51257">
    <property type="entry name" value="PROKAR_LIPOPROTEIN"/>
    <property type="match status" value="1"/>
</dbReference>
<organism evidence="1 2">
    <name type="scientific">Anabarilius grahami</name>
    <name type="common">Kanglang fish</name>
    <name type="synonym">Barilius grahami</name>
    <dbReference type="NCBI Taxonomy" id="495550"/>
    <lineage>
        <taxon>Eukaryota</taxon>
        <taxon>Metazoa</taxon>
        <taxon>Chordata</taxon>
        <taxon>Craniata</taxon>
        <taxon>Vertebrata</taxon>
        <taxon>Euteleostomi</taxon>
        <taxon>Actinopterygii</taxon>
        <taxon>Neopterygii</taxon>
        <taxon>Teleostei</taxon>
        <taxon>Ostariophysi</taxon>
        <taxon>Cypriniformes</taxon>
        <taxon>Xenocyprididae</taxon>
        <taxon>Xenocypridinae</taxon>
        <taxon>Xenocypridinae incertae sedis</taxon>
        <taxon>Anabarilius</taxon>
    </lineage>
</organism>
<dbReference type="AlphaFoldDB" id="A0A3N0ZAF0"/>